<feature type="transmembrane region" description="Helical" evidence="7">
    <location>
        <begin position="111"/>
        <end position="132"/>
    </location>
</feature>
<keyword evidence="3" id="KW-1003">Cell membrane</keyword>
<evidence type="ECO:0000256" key="2">
    <source>
        <dbReference type="ARBA" id="ARBA00022448"/>
    </source>
</evidence>
<gene>
    <name evidence="8" type="ORF">S06H3_57461</name>
</gene>
<reference evidence="8" key="1">
    <citation type="journal article" date="2014" name="Front. Microbiol.">
        <title>High frequency of phylogenetically diverse reductive dehalogenase-homologous genes in deep subseafloor sedimentary metagenomes.</title>
        <authorList>
            <person name="Kawai M."/>
            <person name="Futagami T."/>
            <person name="Toyoda A."/>
            <person name="Takaki Y."/>
            <person name="Nishi S."/>
            <person name="Hori S."/>
            <person name="Arai W."/>
            <person name="Tsubouchi T."/>
            <person name="Morono Y."/>
            <person name="Uchiyama I."/>
            <person name="Ito T."/>
            <person name="Fujiyama A."/>
            <person name="Inagaki F."/>
            <person name="Takami H."/>
        </authorList>
    </citation>
    <scope>NUCLEOTIDE SEQUENCE</scope>
    <source>
        <strain evidence="8">Expedition CK06-06</strain>
    </source>
</reference>
<dbReference type="SUPFAM" id="SSF161098">
    <property type="entry name" value="MetI-like"/>
    <property type="match status" value="1"/>
</dbReference>
<dbReference type="AlphaFoldDB" id="X1QWL2"/>
<dbReference type="PANTHER" id="PTHR30193:SF37">
    <property type="entry name" value="INNER MEMBRANE ABC TRANSPORTER PERMEASE PROTEIN YCJO"/>
    <property type="match status" value="1"/>
</dbReference>
<feature type="transmembrane region" description="Helical" evidence="7">
    <location>
        <begin position="12"/>
        <end position="33"/>
    </location>
</feature>
<evidence type="ECO:0000256" key="1">
    <source>
        <dbReference type="ARBA" id="ARBA00004651"/>
    </source>
</evidence>
<comment type="subcellular location">
    <subcellularLocation>
        <location evidence="1">Cell membrane</location>
        <topology evidence="1">Multi-pass membrane protein</topology>
    </subcellularLocation>
</comment>
<keyword evidence="5 7" id="KW-1133">Transmembrane helix</keyword>
<evidence type="ECO:0000256" key="7">
    <source>
        <dbReference type="SAM" id="Phobius"/>
    </source>
</evidence>
<feature type="non-terminal residue" evidence="8">
    <location>
        <position position="176"/>
    </location>
</feature>
<sequence>MDVLMRSQFKSDLTLAIFFMLPAVLFFTGLNLYPITKAVSFSFQKRHILDATGTFVGLKNYVDTLTDPTFWHSLRVTLLFVGGAIILQLLVGLGLALLMNTKLKGITFARGLTVLPYLVAVIVATTTFRFMFNTLYGIVNHILLKLGVVSQPIAWLTTPMGAFISITLLTFWRHFP</sequence>
<comment type="caution">
    <text evidence="8">The sequence shown here is derived from an EMBL/GenBank/DDBJ whole genome shotgun (WGS) entry which is preliminary data.</text>
</comment>
<name>X1QWL2_9ZZZZ</name>
<accession>X1QWL2</accession>
<dbReference type="Gene3D" id="1.10.3720.10">
    <property type="entry name" value="MetI-like"/>
    <property type="match status" value="1"/>
</dbReference>
<evidence type="ECO:0000256" key="6">
    <source>
        <dbReference type="ARBA" id="ARBA00023136"/>
    </source>
</evidence>
<dbReference type="InterPro" id="IPR051393">
    <property type="entry name" value="ABC_transporter_permease"/>
</dbReference>
<keyword evidence="6 7" id="KW-0472">Membrane</keyword>
<dbReference type="InterPro" id="IPR035906">
    <property type="entry name" value="MetI-like_sf"/>
</dbReference>
<feature type="transmembrane region" description="Helical" evidence="7">
    <location>
        <begin position="152"/>
        <end position="172"/>
    </location>
</feature>
<evidence type="ECO:0008006" key="9">
    <source>
        <dbReference type="Google" id="ProtNLM"/>
    </source>
</evidence>
<evidence type="ECO:0000256" key="4">
    <source>
        <dbReference type="ARBA" id="ARBA00022692"/>
    </source>
</evidence>
<dbReference type="GO" id="GO:0005886">
    <property type="term" value="C:plasma membrane"/>
    <property type="evidence" value="ECO:0007669"/>
    <property type="project" value="UniProtKB-SubCell"/>
</dbReference>
<organism evidence="8">
    <name type="scientific">marine sediment metagenome</name>
    <dbReference type="NCBI Taxonomy" id="412755"/>
    <lineage>
        <taxon>unclassified sequences</taxon>
        <taxon>metagenomes</taxon>
        <taxon>ecological metagenomes</taxon>
    </lineage>
</organism>
<evidence type="ECO:0000256" key="3">
    <source>
        <dbReference type="ARBA" id="ARBA00022475"/>
    </source>
</evidence>
<evidence type="ECO:0000256" key="5">
    <source>
        <dbReference type="ARBA" id="ARBA00022989"/>
    </source>
</evidence>
<evidence type="ECO:0000313" key="8">
    <source>
        <dbReference type="EMBL" id="GAI47674.1"/>
    </source>
</evidence>
<keyword evidence="4 7" id="KW-0812">Transmembrane</keyword>
<dbReference type="PANTHER" id="PTHR30193">
    <property type="entry name" value="ABC TRANSPORTER PERMEASE PROTEIN"/>
    <property type="match status" value="1"/>
</dbReference>
<dbReference type="EMBL" id="BARV01037090">
    <property type="protein sequence ID" value="GAI47674.1"/>
    <property type="molecule type" value="Genomic_DNA"/>
</dbReference>
<proteinExistence type="predicted"/>
<feature type="transmembrane region" description="Helical" evidence="7">
    <location>
        <begin position="76"/>
        <end position="99"/>
    </location>
</feature>
<protein>
    <recommendedName>
        <fullName evidence="9">ABC transmembrane type-1 domain-containing protein</fullName>
    </recommendedName>
</protein>
<keyword evidence="2" id="KW-0813">Transport</keyword>